<comment type="caution">
    <text evidence="2">The sequence shown here is derived from an EMBL/GenBank/DDBJ whole genome shotgun (WGS) entry which is preliminary data.</text>
</comment>
<evidence type="ECO:0000256" key="1">
    <source>
        <dbReference type="SAM" id="MobiDB-lite"/>
    </source>
</evidence>
<feature type="compositionally biased region" description="Polar residues" evidence="1">
    <location>
        <begin position="138"/>
        <end position="148"/>
    </location>
</feature>
<feature type="region of interest" description="Disordered" evidence="1">
    <location>
        <begin position="102"/>
        <end position="198"/>
    </location>
</feature>
<dbReference type="Proteomes" id="UP000784294">
    <property type="component" value="Unassembled WGS sequence"/>
</dbReference>
<feature type="compositionally biased region" description="Polar residues" evidence="1">
    <location>
        <begin position="185"/>
        <end position="194"/>
    </location>
</feature>
<organism evidence="2 3">
    <name type="scientific">Protopolystoma xenopodis</name>
    <dbReference type="NCBI Taxonomy" id="117903"/>
    <lineage>
        <taxon>Eukaryota</taxon>
        <taxon>Metazoa</taxon>
        <taxon>Spiralia</taxon>
        <taxon>Lophotrochozoa</taxon>
        <taxon>Platyhelminthes</taxon>
        <taxon>Monogenea</taxon>
        <taxon>Polyopisthocotylea</taxon>
        <taxon>Polystomatidea</taxon>
        <taxon>Polystomatidae</taxon>
        <taxon>Protopolystoma</taxon>
    </lineage>
</organism>
<protein>
    <submittedName>
        <fullName evidence="2">Uncharacterized protein</fullName>
    </submittedName>
</protein>
<keyword evidence="3" id="KW-1185">Reference proteome</keyword>
<name>A0A448XCJ7_9PLAT</name>
<feature type="compositionally biased region" description="Low complexity" evidence="1">
    <location>
        <begin position="111"/>
        <end position="120"/>
    </location>
</feature>
<sequence length="306" mass="32572">MFALSLKESRHFLSSTATQLTGSLWLIVLDTLEQMFTSMLYPLVCLITVFPETVDTGSSDLSVRLCPIRHADNIRLRQIASSLLQEPVPDFLQSVGLSQSPGYSTHSDLGTSLATPDATPSAPPSQVPKTLDGPASLPSYSEPATSSALGGPVKRLICPGLPGRRSTPSHTTALGHEDGRGRSGLASTTAGPQTDRTEPAVGLGITLRRASIPEQTTHLLRQLGLPPRGAHLARGRGLPQLQQNLVPSCRIEPQLSTKTSTIMTTELSPTVDSSDCSPSEYLEQFGSDLVVSIFSGQQSGSHLLER</sequence>
<dbReference type="EMBL" id="CAAALY010245770">
    <property type="protein sequence ID" value="VEL33436.1"/>
    <property type="molecule type" value="Genomic_DNA"/>
</dbReference>
<gene>
    <name evidence="2" type="ORF">PXEA_LOCUS26876</name>
</gene>
<reference evidence="2" key="1">
    <citation type="submission" date="2018-11" db="EMBL/GenBank/DDBJ databases">
        <authorList>
            <consortium name="Pathogen Informatics"/>
        </authorList>
    </citation>
    <scope>NUCLEOTIDE SEQUENCE</scope>
</reference>
<proteinExistence type="predicted"/>
<dbReference type="AlphaFoldDB" id="A0A448XCJ7"/>
<evidence type="ECO:0000313" key="3">
    <source>
        <dbReference type="Proteomes" id="UP000784294"/>
    </source>
</evidence>
<accession>A0A448XCJ7</accession>
<evidence type="ECO:0000313" key="2">
    <source>
        <dbReference type="EMBL" id="VEL33436.1"/>
    </source>
</evidence>